<dbReference type="InterPro" id="IPR036770">
    <property type="entry name" value="Ankyrin_rpt-contain_sf"/>
</dbReference>
<dbReference type="AlphaFoldDB" id="A0AAW2DJA2"/>
<dbReference type="Proteomes" id="UP001459277">
    <property type="component" value="Unassembled WGS sequence"/>
</dbReference>
<dbReference type="PANTHER" id="PTHR24186">
    <property type="entry name" value="PROTEIN PHOSPHATASE 1 REGULATORY SUBUNIT"/>
    <property type="match status" value="1"/>
</dbReference>
<evidence type="ECO:0000256" key="1">
    <source>
        <dbReference type="ARBA" id="ARBA00004141"/>
    </source>
</evidence>
<sequence length="370" mass="41586">MTPLFYAASIGYLEGVEILLKKPTKCGAYDMRDKDGYYPIHIASRKGHIQVIKKFLDKYPDMIELLNEEGQNILHVAALYGKAKVVVHMLKRHDLKVEMLINNEDENGNTPLHLAASEGHPKVVWHLTWDERVDLKALNKEGKRALDIALNDSGENPSFGEQLTWEALRYVSGPRAPRQRISGEDKECSKVGKTLSTDKYTDRTDTLLLVATLVATVAFAAAFTMPGGYNGPGGVATFLEKLMFQVFVVSNTIAMYSAITAVIALIWARLGDLKLLIAAYKFSLPFLGLAITMVSLAFMVGNYLVLRDLSWLAYLVLSIGSFSLFTLSIIFFPLILPNSSHYRIIRYLLRYPFYLLIIFTRCDTDDEDEE</sequence>
<dbReference type="SUPFAM" id="SSF48403">
    <property type="entry name" value="Ankyrin repeat"/>
    <property type="match status" value="1"/>
</dbReference>
<evidence type="ECO:0000256" key="4">
    <source>
        <dbReference type="ARBA" id="ARBA00022989"/>
    </source>
</evidence>
<name>A0AAW2DJA2_9ROSI</name>
<evidence type="ECO:0000259" key="9">
    <source>
        <dbReference type="Pfam" id="PF13962"/>
    </source>
</evidence>
<proteinExistence type="predicted"/>
<comment type="subcellular location">
    <subcellularLocation>
        <location evidence="1">Membrane</location>
        <topology evidence="1">Multi-pass membrane protein</topology>
    </subcellularLocation>
</comment>
<dbReference type="Pfam" id="PF13962">
    <property type="entry name" value="PGG"/>
    <property type="match status" value="1"/>
</dbReference>
<evidence type="ECO:0000256" key="8">
    <source>
        <dbReference type="SAM" id="Phobius"/>
    </source>
</evidence>
<evidence type="ECO:0000313" key="11">
    <source>
        <dbReference type="Proteomes" id="UP001459277"/>
    </source>
</evidence>
<keyword evidence="6 8" id="KW-0472">Membrane</keyword>
<dbReference type="Gene3D" id="1.25.40.20">
    <property type="entry name" value="Ankyrin repeat-containing domain"/>
    <property type="match status" value="1"/>
</dbReference>
<dbReference type="GO" id="GO:0005886">
    <property type="term" value="C:plasma membrane"/>
    <property type="evidence" value="ECO:0007669"/>
    <property type="project" value="TreeGrafter"/>
</dbReference>
<evidence type="ECO:0000256" key="7">
    <source>
        <dbReference type="PROSITE-ProRule" id="PRU00023"/>
    </source>
</evidence>
<dbReference type="InterPro" id="IPR026961">
    <property type="entry name" value="PGG_dom"/>
</dbReference>
<dbReference type="Pfam" id="PF12796">
    <property type="entry name" value="Ank_2"/>
    <property type="match status" value="1"/>
</dbReference>
<dbReference type="PANTHER" id="PTHR24186:SF46">
    <property type="entry name" value="PROTEIN ACCELERATED CELL DEATH 6-LIKE"/>
    <property type="match status" value="1"/>
</dbReference>
<feature type="repeat" description="ANK" evidence="7">
    <location>
        <begin position="35"/>
        <end position="62"/>
    </location>
</feature>
<evidence type="ECO:0000256" key="2">
    <source>
        <dbReference type="ARBA" id="ARBA00022692"/>
    </source>
</evidence>
<feature type="transmembrane region" description="Helical" evidence="8">
    <location>
        <begin position="206"/>
        <end position="224"/>
    </location>
</feature>
<dbReference type="Pfam" id="PF13857">
    <property type="entry name" value="Ank_5"/>
    <property type="match status" value="1"/>
</dbReference>
<organism evidence="10 11">
    <name type="scientific">Lithocarpus litseifolius</name>
    <dbReference type="NCBI Taxonomy" id="425828"/>
    <lineage>
        <taxon>Eukaryota</taxon>
        <taxon>Viridiplantae</taxon>
        <taxon>Streptophyta</taxon>
        <taxon>Embryophyta</taxon>
        <taxon>Tracheophyta</taxon>
        <taxon>Spermatophyta</taxon>
        <taxon>Magnoliopsida</taxon>
        <taxon>eudicotyledons</taxon>
        <taxon>Gunneridae</taxon>
        <taxon>Pentapetalae</taxon>
        <taxon>rosids</taxon>
        <taxon>fabids</taxon>
        <taxon>Fagales</taxon>
        <taxon>Fagaceae</taxon>
        <taxon>Lithocarpus</taxon>
    </lineage>
</organism>
<feature type="transmembrane region" description="Helical" evidence="8">
    <location>
        <begin position="311"/>
        <end position="336"/>
    </location>
</feature>
<accession>A0AAW2DJA2</accession>
<feature type="domain" description="PGG" evidence="9">
    <location>
        <begin position="199"/>
        <end position="305"/>
    </location>
</feature>
<dbReference type="PROSITE" id="PS50088">
    <property type="entry name" value="ANK_REPEAT"/>
    <property type="match status" value="2"/>
</dbReference>
<comment type="caution">
    <text evidence="10">The sequence shown here is derived from an EMBL/GenBank/DDBJ whole genome shotgun (WGS) entry which is preliminary data.</text>
</comment>
<evidence type="ECO:0000313" key="10">
    <source>
        <dbReference type="EMBL" id="KAL0009872.1"/>
    </source>
</evidence>
<dbReference type="EMBL" id="JAZDWU010000002">
    <property type="protein sequence ID" value="KAL0009872.1"/>
    <property type="molecule type" value="Genomic_DNA"/>
</dbReference>
<protein>
    <recommendedName>
        <fullName evidence="9">PGG domain-containing protein</fullName>
    </recommendedName>
</protein>
<keyword evidence="3" id="KW-0677">Repeat</keyword>
<gene>
    <name evidence="10" type="ORF">SO802_004980</name>
</gene>
<dbReference type="SMART" id="SM00248">
    <property type="entry name" value="ANK"/>
    <property type="match status" value="4"/>
</dbReference>
<dbReference type="InterPro" id="IPR002110">
    <property type="entry name" value="Ankyrin_rpt"/>
</dbReference>
<reference evidence="10 11" key="1">
    <citation type="submission" date="2024-01" db="EMBL/GenBank/DDBJ databases">
        <title>A telomere-to-telomere, gap-free genome of sweet tea (Lithocarpus litseifolius).</title>
        <authorList>
            <person name="Zhou J."/>
        </authorList>
    </citation>
    <scope>NUCLEOTIDE SEQUENCE [LARGE SCALE GENOMIC DNA]</scope>
    <source>
        <strain evidence="10">Zhou-2022a</strain>
        <tissue evidence="10">Leaf</tissue>
    </source>
</reference>
<keyword evidence="2 8" id="KW-0812">Transmembrane</keyword>
<feature type="repeat" description="ANK" evidence="7">
    <location>
        <begin position="107"/>
        <end position="140"/>
    </location>
</feature>
<keyword evidence="11" id="KW-1185">Reference proteome</keyword>
<feature type="transmembrane region" description="Helical" evidence="8">
    <location>
        <begin position="282"/>
        <end position="305"/>
    </location>
</feature>
<keyword evidence="4 8" id="KW-1133">Transmembrane helix</keyword>
<evidence type="ECO:0000256" key="3">
    <source>
        <dbReference type="ARBA" id="ARBA00022737"/>
    </source>
</evidence>
<evidence type="ECO:0000256" key="5">
    <source>
        <dbReference type="ARBA" id="ARBA00023043"/>
    </source>
</evidence>
<keyword evidence="5 7" id="KW-0040">ANK repeat</keyword>
<feature type="transmembrane region" description="Helical" evidence="8">
    <location>
        <begin position="244"/>
        <end position="270"/>
    </location>
</feature>
<dbReference type="PROSITE" id="PS50297">
    <property type="entry name" value="ANK_REP_REGION"/>
    <property type="match status" value="2"/>
</dbReference>
<evidence type="ECO:0000256" key="6">
    <source>
        <dbReference type="ARBA" id="ARBA00023136"/>
    </source>
</evidence>